<proteinExistence type="predicted"/>
<organism evidence="1 2">
    <name type="scientific">Achromobacter denitrificans</name>
    <name type="common">Alcaligenes denitrificans</name>
    <dbReference type="NCBI Taxonomy" id="32002"/>
    <lineage>
        <taxon>Bacteria</taxon>
        <taxon>Pseudomonadati</taxon>
        <taxon>Pseudomonadota</taxon>
        <taxon>Betaproteobacteria</taxon>
        <taxon>Burkholderiales</taxon>
        <taxon>Alcaligenaceae</taxon>
        <taxon>Achromobacter</taxon>
    </lineage>
</organism>
<dbReference type="AlphaFoldDB" id="A0A6N0JRT2"/>
<dbReference type="EMBL" id="CP054569">
    <property type="protein sequence ID" value="QKQ49278.1"/>
    <property type="molecule type" value="Genomic_DNA"/>
</dbReference>
<reference evidence="1 2" key="1">
    <citation type="submission" date="2020-05" db="EMBL/GenBank/DDBJ databases">
        <title>FDA dAtabase for Regulatory Grade micrObial Sequences (FDA-ARGOS): Supporting development and validation of Infectious Disease Dx tests.</title>
        <authorList>
            <person name="Sproer C."/>
            <person name="Gronow S."/>
            <person name="Severitt S."/>
            <person name="Schroder I."/>
            <person name="Tallon L."/>
            <person name="Sadzewicz L."/>
            <person name="Zhao X."/>
            <person name="Vavikolanu K."/>
            <person name="Mehta A."/>
            <person name="Aluvathingal J."/>
            <person name="Nadendla S."/>
            <person name="Myers T."/>
            <person name="Yan Y."/>
            <person name="Sichtig H."/>
        </authorList>
    </citation>
    <scope>NUCLEOTIDE SEQUENCE [LARGE SCALE GENOMIC DNA]</scope>
    <source>
        <strain evidence="1 2">FDAARGOS_787</strain>
    </source>
</reference>
<accession>A0A6N0JRT2</accession>
<dbReference type="RefSeq" id="WP_157672696.1">
    <property type="nucleotide sequence ID" value="NZ_CP020917.1"/>
</dbReference>
<gene>
    <name evidence="1" type="ORF">FOC81_22230</name>
</gene>
<name>A0A6N0JRT2_ACHDE</name>
<evidence type="ECO:0000313" key="1">
    <source>
        <dbReference type="EMBL" id="QKQ49278.1"/>
    </source>
</evidence>
<sequence length="126" mass="13789">MPDIEINGDKVTVGNMGIGDEFSEPRGGRFDRATYEAASRRKLDAVPLLQTLETTRNLACGVASLLVLLKAHGVPEVGHSTDVLINHIQVDELLSLCIESMGLLNDRIEKLADHMTHKHEPEYGGD</sequence>
<evidence type="ECO:0000313" key="2">
    <source>
        <dbReference type="Proteomes" id="UP000509782"/>
    </source>
</evidence>
<protein>
    <submittedName>
        <fullName evidence="1">Uncharacterized protein</fullName>
    </submittedName>
</protein>
<dbReference type="Proteomes" id="UP000509782">
    <property type="component" value="Chromosome"/>
</dbReference>